<name>A0A9W4UTH1_9PLEO</name>
<comment type="caution">
    <text evidence="1">The sequence shown here is derived from an EMBL/GenBank/DDBJ whole genome shotgun (WGS) entry which is preliminary data.</text>
</comment>
<protein>
    <submittedName>
        <fullName evidence="1">Uncharacterized protein</fullName>
    </submittedName>
</protein>
<dbReference type="EMBL" id="CAOQHR010000010">
    <property type="protein sequence ID" value="CAI6340033.1"/>
    <property type="molecule type" value="Genomic_DNA"/>
</dbReference>
<proteinExistence type="predicted"/>
<keyword evidence="2" id="KW-1185">Reference proteome</keyword>
<sequence length="83" mass="9685">MDHSRLVWSSEPNTKKICTSQIRRYVFRGMAAQFKNHELNHHSHLFRVGLIFFLLVRLSTDQPANQPILTPSMQAVFITYPIC</sequence>
<dbReference type="Proteomes" id="UP001152607">
    <property type="component" value="Unassembled WGS sequence"/>
</dbReference>
<organism evidence="1 2">
    <name type="scientific">Periconia digitata</name>
    <dbReference type="NCBI Taxonomy" id="1303443"/>
    <lineage>
        <taxon>Eukaryota</taxon>
        <taxon>Fungi</taxon>
        <taxon>Dikarya</taxon>
        <taxon>Ascomycota</taxon>
        <taxon>Pezizomycotina</taxon>
        <taxon>Dothideomycetes</taxon>
        <taxon>Pleosporomycetidae</taxon>
        <taxon>Pleosporales</taxon>
        <taxon>Massarineae</taxon>
        <taxon>Periconiaceae</taxon>
        <taxon>Periconia</taxon>
    </lineage>
</organism>
<reference evidence="1" key="1">
    <citation type="submission" date="2023-01" db="EMBL/GenBank/DDBJ databases">
        <authorList>
            <person name="Van Ghelder C."/>
            <person name="Rancurel C."/>
        </authorList>
    </citation>
    <scope>NUCLEOTIDE SEQUENCE</scope>
    <source>
        <strain evidence="1">CNCM I-4278</strain>
    </source>
</reference>
<gene>
    <name evidence="1" type="ORF">PDIGIT_LOCUS13200</name>
</gene>
<dbReference type="AlphaFoldDB" id="A0A9W4UTH1"/>
<accession>A0A9W4UTH1</accession>
<evidence type="ECO:0000313" key="2">
    <source>
        <dbReference type="Proteomes" id="UP001152607"/>
    </source>
</evidence>
<evidence type="ECO:0000313" key="1">
    <source>
        <dbReference type="EMBL" id="CAI6340033.1"/>
    </source>
</evidence>